<protein>
    <submittedName>
        <fullName evidence="1">Uncharacterized protein</fullName>
    </submittedName>
</protein>
<reference evidence="1 2" key="1">
    <citation type="submission" date="2018-11" db="EMBL/GenBank/DDBJ databases">
        <title>Complete genome sequence of Microcystis aeruginosa NIES-102.</title>
        <authorList>
            <person name="Yamaguchi H."/>
            <person name="Suzuki S."/>
            <person name="Kawachi M."/>
        </authorList>
    </citation>
    <scope>NUCLEOTIDE SEQUENCE [LARGE SCALE GENOMIC DNA]</scope>
    <source>
        <strain evidence="1 2">NIES-102</strain>
    </source>
</reference>
<dbReference type="Proteomes" id="UP000278152">
    <property type="component" value="Chromosome"/>
</dbReference>
<proteinExistence type="predicted"/>
<dbReference type="AlphaFoldDB" id="A0A3G9JD40"/>
<name>A0A3G9JD40_MICVR</name>
<evidence type="ECO:0000313" key="1">
    <source>
        <dbReference type="EMBL" id="BBH38496.1"/>
    </source>
</evidence>
<evidence type="ECO:0000313" key="2">
    <source>
        <dbReference type="Proteomes" id="UP000278152"/>
    </source>
</evidence>
<accession>A0A3G9JD40</accession>
<dbReference type="KEGG" id="mvz:myaer102_09970"/>
<sequence length="69" mass="8230">MDWNDLTDEEKEILRRYRQLPDSKKKAVLISKEAFIEWGKTALSWIWDNFGTQIITAIFEGLRQLIFGR</sequence>
<dbReference type="EMBL" id="AP019314">
    <property type="protein sequence ID" value="BBH38496.1"/>
    <property type="molecule type" value="Genomic_DNA"/>
</dbReference>
<gene>
    <name evidence="1" type="ORF">myaer102_09970</name>
</gene>
<organism evidence="1 2">
    <name type="scientific">Microcystis viridis NIES-102</name>
    <dbReference type="NCBI Taxonomy" id="213615"/>
    <lineage>
        <taxon>Bacteria</taxon>
        <taxon>Bacillati</taxon>
        <taxon>Cyanobacteriota</taxon>
        <taxon>Cyanophyceae</taxon>
        <taxon>Oscillatoriophycideae</taxon>
        <taxon>Chroococcales</taxon>
        <taxon>Microcystaceae</taxon>
        <taxon>Microcystis</taxon>
    </lineage>
</organism>
<dbReference type="RefSeq" id="WP_125730456.1">
    <property type="nucleotide sequence ID" value="NZ_AP019314.1"/>
</dbReference>